<protein>
    <recommendedName>
        <fullName evidence="3">Neurotransmitter-gated ion-channel ligand-binding domain-containing protein</fullName>
    </recommendedName>
</protein>
<dbReference type="InterPro" id="IPR006202">
    <property type="entry name" value="Neur_chan_lig-bd"/>
</dbReference>
<evidence type="ECO:0000256" key="2">
    <source>
        <dbReference type="ARBA" id="ARBA00023136"/>
    </source>
</evidence>
<gene>
    <name evidence="4" type="ORF">MNOR_LOCUS28114</name>
</gene>
<dbReference type="InterPro" id="IPR018000">
    <property type="entry name" value="Neurotransmitter_ion_chnl_CS"/>
</dbReference>
<dbReference type="EMBL" id="CAXKWB010030467">
    <property type="protein sequence ID" value="CAL4137624.1"/>
    <property type="molecule type" value="Genomic_DNA"/>
</dbReference>
<evidence type="ECO:0000259" key="3">
    <source>
        <dbReference type="Pfam" id="PF02931"/>
    </source>
</evidence>
<reference evidence="4 5" key="1">
    <citation type="submission" date="2024-05" db="EMBL/GenBank/DDBJ databases">
        <authorList>
            <person name="Wallberg A."/>
        </authorList>
    </citation>
    <scope>NUCLEOTIDE SEQUENCE [LARGE SCALE GENOMIC DNA]</scope>
</reference>
<dbReference type="PROSITE" id="PS00236">
    <property type="entry name" value="NEUROTR_ION_CHANNEL"/>
    <property type="match status" value="1"/>
</dbReference>
<dbReference type="GO" id="GO:0005230">
    <property type="term" value="F:extracellular ligand-gated monoatomic ion channel activity"/>
    <property type="evidence" value="ECO:0007669"/>
    <property type="project" value="InterPro"/>
</dbReference>
<keyword evidence="5" id="KW-1185">Reference proteome</keyword>
<evidence type="ECO:0000313" key="4">
    <source>
        <dbReference type="EMBL" id="CAL4137624.1"/>
    </source>
</evidence>
<organism evidence="4 5">
    <name type="scientific">Meganyctiphanes norvegica</name>
    <name type="common">Northern krill</name>
    <name type="synonym">Thysanopoda norvegica</name>
    <dbReference type="NCBI Taxonomy" id="48144"/>
    <lineage>
        <taxon>Eukaryota</taxon>
        <taxon>Metazoa</taxon>
        <taxon>Ecdysozoa</taxon>
        <taxon>Arthropoda</taxon>
        <taxon>Crustacea</taxon>
        <taxon>Multicrustacea</taxon>
        <taxon>Malacostraca</taxon>
        <taxon>Eumalacostraca</taxon>
        <taxon>Eucarida</taxon>
        <taxon>Euphausiacea</taxon>
        <taxon>Euphausiidae</taxon>
        <taxon>Meganyctiphanes</taxon>
    </lineage>
</organism>
<feature type="non-terminal residue" evidence="4">
    <location>
        <position position="1"/>
    </location>
</feature>
<dbReference type="GO" id="GO:0016020">
    <property type="term" value="C:membrane"/>
    <property type="evidence" value="ECO:0007669"/>
    <property type="project" value="UniProtKB-SubCell"/>
</dbReference>
<dbReference type="InterPro" id="IPR036734">
    <property type="entry name" value="Neur_chan_lig-bd_sf"/>
</dbReference>
<accession>A0AAV2RVF1</accession>
<comment type="subcellular location">
    <subcellularLocation>
        <location evidence="1">Membrane</location>
    </subcellularLocation>
</comment>
<sequence>DKLYGGANTTLTLSEYLVQPMACDFDLRFYPFDEHRCELSLALLPHSVDHARLIIGPNSARYTGPSYLPDFTLEETILELRHKLIAGRTHSSATFKIRLRRRP</sequence>
<comment type="caution">
    <text evidence="4">The sequence shown here is derived from an EMBL/GenBank/DDBJ whole genome shotgun (WGS) entry which is preliminary data.</text>
</comment>
<proteinExistence type="predicted"/>
<dbReference type="Proteomes" id="UP001497623">
    <property type="component" value="Unassembled WGS sequence"/>
</dbReference>
<dbReference type="AlphaFoldDB" id="A0AAV2RVF1"/>
<dbReference type="SUPFAM" id="SSF63712">
    <property type="entry name" value="Nicotinic receptor ligand binding domain-like"/>
    <property type="match status" value="1"/>
</dbReference>
<evidence type="ECO:0000313" key="5">
    <source>
        <dbReference type="Proteomes" id="UP001497623"/>
    </source>
</evidence>
<feature type="non-terminal residue" evidence="4">
    <location>
        <position position="103"/>
    </location>
</feature>
<feature type="domain" description="Neurotransmitter-gated ion-channel ligand-binding" evidence="3">
    <location>
        <begin position="17"/>
        <end position="103"/>
    </location>
</feature>
<name>A0AAV2RVF1_MEGNR</name>
<dbReference type="Pfam" id="PF02931">
    <property type="entry name" value="Neur_chan_LBD"/>
    <property type="match status" value="1"/>
</dbReference>
<dbReference type="Gene3D" id="2.70.170.10">
    <property type="entry name" value="Neurotransmitter-gated ion-channel ligand-binding domain"/>
    <property type="match status" value="1"/>
</dbReference>
<keyword evidence="2" id="KW-0472">Membrane</keyword>
<evidence type="ECO:0000256" key="1">
    <source>
        <dbReference type="ARBA" id="ARBA00004370"/>
    </source>
</evidence>